<feature type="chain" id="PRO_5013824100" evidence="2">
    <location>
        <begin position="18"/>
        <end position="127"/>
    </location>
</feature>
<dbReference type="Pfam" id="PF13899">
    <property type="entry name" value="Thioredoxin_7"/>
    <property type="match status" value="1"/>
</dbReference>
<dbReference type="Gene3D" id="3.40.30.10">
    <property type="entry name" value="Glutaredoxin"/>
    <property type="match status" value="1"/>
</dbReference>
<keyword evidence="1 2" id="KW-0732">Signal</keyword>
<dbReference type="Proteomes" id="UP000228859">
    <property type="component" value="Unassembled WGS sequence"/>
</dbReference>
<evidence type="ECO:0000256" key="2">
    <source>
        <dbReference type="SAM" id="SignalP"/>
    </source>
</evidence>
<evidence type="ECO:0000256" key="1">
    <source>
        <dbReference type="ARBA" id="ARBA00022729"/>
    </source>
</evidence>
<organism evidence="3 4">
    <name type="scientific">Sulfuricurvum kujiense</name>
    <dbReference type="NCBI Taxonomy" id="148813"/>
    <lineage>
        <taxon>Bacteria</taxon>
        <taxon>Pseudomonadati</taxon>
        <taxon>Campylobacterota</taxon>
        <taxon>Epsilonproteobacteria</taxon>
        <taxon>Campylobacterales</taxon>
        <taxon>Sulfurimonadaceae</taxon>
        <taxon>Sulfuricurvum</taxon>
    </lineage>
</organism>
<sequence>MSKIILALAVMASCAFAELKWAVSYDAALAQAAKEKKKVMVMLSKENCPACEYMNDVVFEENAVANEIHKSFVPVHIDIHKDFIPEGLGYIGTPTFHFLDAKGKKIGRHDGGANIPTFMGILGKYKK</sequence>
<dbReference type="RefSeq" id="WP_294894660.1">
    <property type="nucleotide sequence ID" value="NZ_DLUI01000014.1"/>
</dbReference>
<name>A0A2D3WNR4_9BACT</name>
<dbReference type="SUPFAM" id="SSF52833">
    <property type="entry name" value="Thioredoxin-like"/>
    <property type="match status" value="1"/>
</dbReference>
<protein>
    <submittedName>
        <fullName evidence="3">Thioredoxin</fullName>
    </submittedName>
</protein>
<comment type="caution">
    <text evidence="3">The sequence shown here is derived from an EMBL/GenBank/DDBJ whole genome shotgun (WGS) entry which is preliminary data.</text>
</comment>
<gene>
    <name evidence="3" type="ORF">CFH83_00980</name>
</gene>
<evidence type="ECO:0000313" key="3">
    <source>
        <dbReference type="EMBL" id="DAB39394.1"/>
    </source>
</evidence>
<reference evidence="3 4" key="1">
    <citation type="journal article" date="2017" name="Front. Microbiol.">
        <title>Comparative Genomic Analysis of the Class Epsilonproteobacteria and Proposed Reclassification to Epsilonbacteraeota (phyl. nov.).</title>
        <authorList>
            <person name="Waite D.W."/>
            <person name="Vanwonterghem I."/>
            <person name="Rinke C."/>
            <person name="Parks D.H."/>
            <person name="Zhang Y."/>
            <person name="Takai K."/>
            <person name="Sievert S.M."/>
            <person name="Simon J."/>
            <person name="Campbell B.J."/>
            <person name="Hanson T.E."/>
            <person name="Woyke T."/>
            <person name="Klotz M.G."/>
            <person name="Hugenholtz P."/>
        </authorList>
    </citation>
    <scope>NUCLEOTIDE SEQUENCE [LARGE SCALE GENOMIC DNA]</scope>
    <source>
        <strain evidence="3">UBA12443</strain>
    </source>
</reference>
<dbReference type="InterPro" id="IPR051099">
    <property type="entry name" value="AGR/TXD"/>
</dbReference>
<accession>A0A2D3WNR4</accession>
<dbReference type="PANTHER" id="PTHR15337">
    <property type="entry name" value="ANTERIOR GRADIENT PROTEIN-RELATED"/>
    <property type="match status" value="1"/>
</dbReference>
<dbReference type="InterPro" id="IPR036249">
    <property type="entry name" value="Thioredoxin-like_sf"/>
</dbReference>
<evidence type="ECO:0000313" key="4">
    <source>
        <dbReference type="Proteomes" id="UP000228859"/>
    </source>
</evidence>
<dbReference type="PANTHER" id="PTHR15337:SF11">
    <property type="entry name" value="THIOREDOXIN DOMAIN-CONTAINING PROTEIN"/>
    <property type="match status" value="1"/>
</dbReference>
<dbReference type="AlphaFoldDB" id="A0A2D3WNR4"/>
<dbReference type="EMBL" id="DLUI01000014">
    <property type="protein sequence ID" value="DAB39394.1"/>
    <property type="molecule type" value="Genomic_DNA"/>
</dbReference>
<feature type="signal peptide" evidence="2">
    <location>
        <begin position="1"/>
        <end position="17"/>
    </location>
</feature>
<proteinExistence type="predicted"/>